<evidence type="ECO:0000256" key="2">
    <source>
        <dbReference type="ARBA" id="ARBA00022475"/>
    </source>
</evidence>
<reference evidence="9" key="1">
    <citation type="submission" date="2020-10" db="EMBL/GenBank/DDBJ databases">
        <authorList>
            <person name="Gilroy R."/>
        </authorList>
    </citation>
    <scope>NUCLEOTIDE SEQUENCE</scope>
    <source>
        <strain evidence="9">CHK165-10780</strain>
    </source>
</reference>
<evidence type="ECO:0000259" key="8">
    <source>
        <dbReference type="Pfam" id="PF06271"/>
    </source>
</evidence>
<feature type="compositionally biased region" description="Basic and acidic residues" evidence="6">
    <location>
        <begin position="263"/>
        <end position="301"/>
    </location>
</feature>
<feature type="domain" description="RDD" evidence="8">
    <location>
        <begin position="124"/>
        <end position="241"/>
    </location>
</feature>
<evidence type="ECO:0000256" key="6">
    <source>
        <dbReference type="SAM" id="MobiDB-lite"/>
    </source>
</evidence>
<sequence length="324" mass="37340">MQKFFKRLAAYVVDIFIINILATLVASISFINPQYADYTADYEMYLELYSQRIEVMDDIDSAYEDQAISAEELDNLKNDYTYFGTEFDVLNDKTEVTQEDIDGLKESIANSYNDQFYDINYSLEKNMMIYNVIYIVMIIIYFGLLPIFTNGQTIGKRLLRLKVVTKDGKDAGFVRYTVRSLILYQSVFTIIQMILVGTLSVDNYYTAIDFVTIARDLVYYVILFMVMVRIDGRGLHDFIAGTKVVMLDREGNVLPDETYTPVEKTEKVKKDEKKETKSEKDAKKKYQKDDVQDALVEEVKPKKSGKNSSKTKKSSGGRKSQNDE</sequence>
<dbReference type="InterPro" id="IPR010432">
    <property type="entry name" value="RDD"/>
</dbReference>
<accession>A0A9D0Z0W4</accession>
<gene>
    <name evidence="9" type="ORF">IAC85_04570</name>
</gene>
<feature type="compositionally biased region" description="Basic residues" evidence="6">
    <location>
        <begin position="302"/>
        <end position="316"/>
    </location>
</feature>
<keyword evidence="4 7" id="KW-1133">Transmembrane helix</keyword>
<feature type="transmembrane region" description="Helical" evidence="7">
    <location>
        <begin position="12"/>
        <end position="31"/>
    </location>
</feature>
<evidence type="ECO:0000313" key="9">
    <source>
        <dbReference type="EMBL" id="HIQ64996.1"/>
    </source>
</evidence>
<dbReference type="Proteomes" id="UP000886725">
    <property type="component" value="Unassembled WGS sequence"/>
</dbReference>
<dbReference type="EMBL" id="DVFU01000090">
    <property type="protein sequence ID" value="HIQ64996.1"/>
    <property type="molecule type" value="Genomic_DNA"/>
</dbReference>
<keyword evidence="3 7" id="KW-0812">Transmembrane</keyword>
<feature type="transmembrane region" description="Helical" evidence="7">
    <location>
        <begin position="181"/>
        <end position="201"/>
    </location>
</feature>
<protein>
    <submittedName>
        <fullName evidence="9">RDD family protein</fullName>
    </submittedName>
</protein>
<organism evidence="9 10">
    <name type="scientific">Candidatus Faecenecus gallistercoris</name>
    <dbReference type="NCBI Taxonomy" id="2840793"/>
    <lineage>
        <taxon>Bacteria</taxon>
        <taxon>Bacillati</taxon>
        <taxon>Bacillota</taxon>
        <taxon>Bacillota incertae sedis</taxon>
        <taxon>Candidatus Faecenecus</taxon>
    </lineage>
</organism>
<keyword evidence="5 7" id="KW-0472">Membrane</keyword>
<evidence type="ECO:0000256" key="1">
    <source>
        <dbReference type="ARBA" id="ARBA00004651"/>
    </source>
</evidence>
<comment type="caution">
    <text evidence="9">The sequence shown here is derived from an EMBL/GenBank/DDBJ whole genome shotgun (WGS) entry which is preliminary data.</text>
</comment>
<dbReference type="PANTHER" id="PTHR36115:SF6">
    <property type="entry name" value="PROLINE-RICH ANTIGEN HOMOLOG"/>
    <property type="match status" value="1"/>
</dbReference>
<evidence type="ECO:0000256" key="4">
    <source>
        <dbReference type="ARBA" id="ARBA00022989"/>
    </source>
</evidence>
<dbReference type="PANTHER" id="PTHR36115">
    <property type="entry name" value="PROLINE-RICH ANTIGEN HOMOLOG-RELATED"/>
    <property type="match status" value="1"/>
</dbReference>
<evidence type="ECO:0000256" key="7">
    <source>
        <dbReference type="SAM" id="Phobius"/>
    </source>
</evidence>
<dbReference type="AlphaFoldDB" id="A0A9D0Z0W4"/>
<feature type="transmembrane region" description="Helical" evidence="7">
    <location>
        <begin position="128"/>
        <end position="148"/>
    </location>
</feature>
<proteinExistence type="predicted"/>
<comment type="subcellular location">
    <subcellularLocation>
        <location evidence="1">Cell membrane</location>
        <topology evidence="1">Multi-pass membrane protein</topology>
    </subcellularLocation>
</comment>
<evidence type="ECO:0000256" key="3">
    <source>
        <dbReference type="ARBA" id="ARBA00022692"/>
    </source>
</evidence>
<reference evidence="9" key="2">
    <citation type="journal article" date="2021" name="PeerJ">
        <title>Extensive microbial diversity within the chicken gut microbiome revealed by metagenomics and culture.</title>
        <authorList>
            <person name="Gilroy R."/>
            <person name="Ravi A."/>
            <person name="Getino M."/>
            <person name="Pursley I."/>
            <person name="Horton D.L."/>
            <person name="Alikhan N.F."/>
            <person name="Baker D."/>
            <person name="Gharbi K."/>
            <person name="Hall N."/>
            <person name="Watson M."/>
            <person name="Adriaenssens E.M."/>
            <person name="Foster-Nyarko E."/>
            <person name="Jarju S."/>
            <person name="Secka A."/>
            <person name="Antonio M."/>
            <person name="Oren A."/>
            <person name="Chaudhuri R.R."/>
            <person name="La Ragione R."/>
            <person name="Hildebrand F."/>
            <person name="Pallen M.J."/>
        </authorList>
    </citation>
    <scope>NUCLEOTIDE SEQUENCE</scope>
    <source>
        <strain evidence="9">CHK165-10780</strain>
    </source>
</reference>
<feature type="transmembrane region" description="Helical" evidence="7">
    <location>
        <begin position="207"/>
        <end position="228"/>
    </location>
</feature>
<evidence type="ECO:0000256" key="5">
    <source>
        <dbReference type="ARBA" id="ARBA00023136"/>
    </source>
</evidence>
<evidence type="ECO:0000313" key="10">
    <source>
        <dbReference type="Proteomes" id="UP000886725"/>
    </source>
</evidence>
<feature type="region of interest" description="Disordered" evidence="6">
    <location>
        <begin position="263"/>
        <end position="324"/>
    </location>
</feature>
<dbReference type="Pfam" id="PF06271">
    <property type="entry name" value="RDD"/>
    <property type="match status" value="1"/>
</dbReference>
<keyword evidence="2" id="KW-1003">Cell membrane</keyword>
<name>A0A9D0Z0W4_9FIRM</name>
<dbReference type="InterPro" id="IPR051791">
    <property type="entry name" value="Pra-immunoreactive"/>
</dbReference>
<dbReference type="GO" id="GO:0005886">
    <property type="term" value="C:plasma membrane"/>
    <property type="evidence" value="ECO:0007669"/>
    <property type="project" value="UniProtKB-SubCell"/>
</dbReference>